<evidence type="ECO:0000256" key="5">
    <source>
        <dbReference type="ARBA" id="ARBA00023136"/>
    </source>
</evidence>
<dbReference type="AlphaFoldDB" id="A0A7C5ENR6"/>
<evidence type="ECO:0000256" key="1">
    <source>
        <dbReference type="ARBA" id="ARBA00004651"/>
    </source>
</evidence>
<reference evidence="7" key="1">
    <citation type="journal article" date="2020" name="mSystems">
        <title>Genome- and Community-Level Interaction Insights into Carbon Utilization and Element Cycling Functions of Hydrothermarchaeota in Hydrothermal Sediment.</title>
        <authorList>
            <person name="Zhou Z."/>
            <person name="Liu Y."/>
            <person name="Xu W."/>
            <person name="Pan J."/>
            <person name="Luo Z.H."/>
            <person name="Li M."/>
        </authorList>
    </citation>
    <scope>NUCLEOTIDE SEQUENCE [LARGE SCALE GENOMIC DNA]</scope>
    <source>
        <strain evidence="7">SpSt-853</strain>
    </source>
</reference>
<feature type="transmembrane region" description="Helical" evidence="6">
    <location>
        <begin position="429"/>
        <end position="452"/>
    </location>
</feature>
<keyword evidence="4 6" id="KW-1133">Transmembrane helix</keyword>
<feature type="transmembrane region" description="Helical" evidence="6">
    <location>
        <begin position="489"/>
        <end position="509"/>
    </location>
</feature>
<dbReference type="InterPro" id="IPR050833">
    <property type="entry name" value="Poly_Biosynth_Transport"/>
</dbReference>
<proteinExistence type="predicted"/>
<feature type="transmembrane region" description="Helical" evidence="6">
    <location>
        <begin position="331"/>
        <end position="353"/>
    </location>
</feature>
<protein>
    <submittedName>
        <fullName evidence="7">Lipopolysaccharide biosynthesis protein</fullName>
    </submittedName>
</protein>
<feature type="transmembrane region" description="Helical" evidence="6">
    <location>
        <begin position="365"/>
        <end position="389"/>
    </location>
</feature>
<organism evidence="7">
    <name type="scientific">Desulfobacca acetoxidans</name>
    <dbReference type="NCBI Taxonomy" id="60893"/>
    <lineage>
        <taxon>Bacteria</taxon>
        <taxon>Pseudomonadati</taxon>
        <taxon>Thermodesulfobacteriota</taxon>
        <taxon>Desulfobaccia</taxon>
        <taxon>Desulfobaccales</taxon>
        <taxon>Desulfobaccaceae</taxon>
        <taxon>Desulfobacca</taxon>
    </lineage>
</organism>
<dbReference type="GO" id="GO:0005886">
    <property type="term" value="C:plasma membrane"/>
    <property type="evidence" value="ECO:0007669"/>
    <property type="project" value="UniProtKB-SubCell"/>
</dbReference>
<feature type="transmembrane region" description="Helical" evidence="6">
    <location>
        <begin position="36"/>
        <end position="57"/>
    </location>
</feature>
<evidence type="ECO:0000256" key="3">
    <source>
        <dbReference type="ARBA" id="ARBA00022692"/>
    </source>
</evidence>
<comment type="subcellular location">
    <subcellularLocation>
        <location evidence="1">Cell membrane</location>
        <topology evidence="1">Multi-pass membrane protein</topology>
    </subcellularLocation>
</comment>
<dbReference type="PANTHER" id="PTHR30250:SF26">
    <property type="entry name" value="PSMA PROTEIN"/>
    <property type="match status" value="1"/>
</dbReference>
<feature type="transmembrane region" description="Helical" evidence="6">
    <location>
        <begin position="210"/>
        <end position="235"/>
    </location>
</feature>
<gene>
    <name evidence="7" type="ORF">ENW48_07160</name>
</gene>
<evidence type="ECO:0000256" key="4">
    <source>
        <dbReference type="ARBA" id="ARBA00022989"/>
    </source>
</evidence>
<dbReference type="EMBL" id="DTKJ01000050">
    <property type="protein sequence ID" value="HGZ11982.1"/>
    <property type="molecule type" value="Genomic_DNA"/>
</dbReference>
<accession>A0A7C5ENR6</accession>
<evidence type="ECO:0000256" key="2">
    <source>
        <dbReference type="ARBA" id="ARBA00022475"/>
    </source>
</evidence>
<feature type="transmembrane region" description="Helical" evidence="6">
    <location>
        <begin position="153"/>
        <end position="172"/>
    </location>
</feature>
<dbReference type="PANTHER" id="PTHR30250">
    <property type="entry name" value="PST FAMILY PREDICTED COLANIC ACID TRANSPORTER"/>
    <property type="match status" value="1"/>
</dbReference>
<feature type="transmembrane region" description="Helical" evidence="6">
    <location>
        <begin position="464"/>
        <end position="483"/>
    </location>
</feature>
<feature type="transmembrane region" description="Helical" evidence="6">
    <location>
        <begin position="270"/>
        <end position="291"/>
    </location>
</feature>
<keyword evidence="5 6" id="KW-0472">Membrane</keyword>
<evidence type="ECO:0000256" key="6">
    <source>
        <dbReference type="SAM" id="Phobius"/>
    </source>
</evidence>
<keyword evidence="2" id="KW-1003">Cell membrane</keyword>
<feature type="transmembrane region" description="Helical" evidence="6">
    <location>
        <begin position="401"/>
        <end position="423"/>
    </location>
</feature>
<evidence type="ECO:0000313" key="7">
    <source>
        <dbReference type="EMBL" id="HGZ11982.1"/>
    </source>
</evidence>
<sequence length="533" mass="57552">MGTCHGEVLKAPDLEIPAFFLDAMENTVPKRRRTTWFLFFSHQALLICAMVRTLVLVPVYLRFISEETFGAWLAISGAMAILGLADFGLPGLMMQRIAHLLGARSFKLLGRTVVSALVFVSGLAGFLILLMWTVSPWLPGWFKLAQDIPDLVLAFRLAAVDAGLLLLVFTTGDILVGWHHPRPYMAGQAFSQGLGIMVTLAGLYRGWGVVALPGGLLTGTLLTLAVNLTSLGGLLRQGLPQGSLRFDFPVLRDVLKSASYLVVTRACRVLAFRAQGVIILTLISAPAVVVFEVTRRAALTVGDMVNRLPMSLLPGLAHLKGSQEEVKFQKIAMSLLLTAGVAGFLSEGGVFLFNREFVRLWVGEAFYGGAGLNFLVALGMLLSIVNAALFNLIFARGNFGLITLVSLVEAMLLVSLAVLWGSIWNLEGVALAAVVGGLVALSIQGLGIQKYFDLPFARSQLAQMGKGLGMLTLYLLVALPLTVKWPPQGWWQLSLGAASYLLAGSLMLVSCNSQVRQLVVAHFTFGRWGRLLT</sequence>
<name>A0A7C5ENR6_9BACT</name>
<comment type="caution">
    <text evidence="7">The sequence shown here is derived from an EMBL/GenBank/DDBJ whole genome shotgun (WGS) entry which is preliminary data.</text>
</comment>
<feature type="transmembrane region" description="Helical" evidence="6">
    <location>
        <begin position="113"/>
        <end position="133"/>
    </location>
</feature>
<keyword evidence="3 6" id="KW-0812">Transmembrane</keyword>
<feature type="transmembrane region" description="Helical" evidence="6">
    <location>
        <begin position="69"/>
        <end position="92"/>
    </location>
</feature>